<dbReference type="Proteomes" id="UP000321570">
    <property type="component" value="Unassembled WGS sequence"/>
</dbReference>
<evidence type="ECO:0000313" key="3">
    <source>
        <dbReference type="Proteomes" id="UP000274504"/>
    </source>
</evidence>
<evidence type="ECO:0000313" key="5">
    <source>
        <dbReference type="WBParaSite" id="HDID_0000085901-mRNA-1"/>
    </source>
</evidence>
<evidence type="ECO:0000313" key="1">
    <source>
        <dbReference type="EMBL" id="VDL18321.1"/>
    </source>
</evidence>
<dbReference type="OrthoDB" id="6264573at2759"/>
<name>A0A0R3S9E1_HYMDI</name>
<dbReference type="GO" id="GO:0046983">
    <property type="term" value="F:protein dimerization activity"/>
    <property type="evidence" value="ECO:0007669"/>
    <property type="project" value="InterPro"/>
</dbReference>
<reference evidence="1 3" key="2">
    <citation type="submission" date="2018-11" db="EMBL/GenBank/DDBJ databases">
        <authorList>
            <consortium name="Pathogen Informatics"/>
        </authorList>
    </citation>
    <scope>NUCLEOTIDE SEQUENCE [LARGE SCALE GENOMIC DNA]</scope>
</reference>
<evidence type="ECO:0000313" key="2">
    <source>
        <dbReference type="EMBL" id="VUZ56104.1"/>
    </source>
</evidence>
<dbReference type="AlphaFoldDB" id="A0A0R3S9E1"/>
<accession>A0A0R3S9E1</accession>
<proteinExistence type="predicted"/>
<gene>
    <name evidence="1" type="ORF">HDID_LOCUS860</name>
    <name evidence="2" type="ORF">WMSIL1_LOCUS13804</name>
</gene>
<dbReference type="Proteomes" id="UP000274504">
    <property type="component" value="Unassembled WGS sequence"/>
</dbReference>
<dbReference type="EMBL" id="UYSG01000129">
    <property type="protein sequence ID" value="VDL18321.1"/>
    <property type="molecule type" value="Genomic_DNA"/>
</dbReference>
<organism evidence="5">
    <name type="scientific">Hymenolepis diminuta</name>
    <name type="common">Rat tapeworm</name>
    <dbReference type="NCBI Taxonomy" id="6216"/>
    <lineage>
        <taxon>Eukaryota</taxon>
        <taxon>Metazoa</taxon>
        <taxon>Spiralia</taxon>
        <taxon>Lophotrochozoa</taxon>
        <taxon>Platyhelminthes</taxon>
        <taxon>Cestoda</taxon>
        <taxon>Eucestoda</taxon>
        <taxon>Cyclophyllidea</taxon>
        <taxon>Hymenolepididae</taxon>
        <taxon>Hymenolepis</taxon>
    </lineage>
</organism>
<dbReference type="EMBL" id="CABIJS010000698">
    <property type="protein sequence ID" value="VUZ56104.1"/>
    <property type="molecule type" value="Genomic_DNA"/>
</dbReference>
<reference evidence="5" key="1">
    <citation type="submission" date="2017-02" db="UniProtKB">
        <authorList>
            <consortium name="WormBaseParasite"/>
        </authorList>
    </citation>
    <scope>IDENTIFICATION</scope>
</reference>
<dbReference type="InterPro" id="IPR036638">
    <property type="entry name" value="HLH_DNA-bd_sf"/>
</dbReference>
<dbReference type="WBParaSite" id="HDID_0000085901-mRNA-1">
    <property type="protein sequence ID" value="HDID_0000085901-mRNA-1"/>
    <property type="gene ID" value="HDID_0000085901"/>
</dbReference>
<sequence length="167" mass="19460">MFPLFSQIEDLLPLRREERMELRRLKKQNKERLRRARISDQISQLHSLALSIIGTENAKETTIRCEKIEMLTFCQEVLISMAHLMKERPDVKRRLCSFYKRNSANVKKDTFQDFLSGPFQPFSDSGIQGLSSISSSHNENSNVGCMTDGTNLTLPPKKRQQLWRPYL</sequence>
<dbReference type="Gene3D" id="4.10.280.10">
    <property type="entry name" value="Helix-loop-helix DNA-binding domain"/>
    <property type="match status" value="1"/>
</dbReference>
<evidence type="ECO:0000313" key="4">
    <source>
        <dbReference type="Proteomes" id="UP000321570"/>
    </source>
</evidence>
<protein>
    <submittedName>
        <fullName evidence="5">BHLH domain-containing protein</fullName>
    </submittedName>
</protein>
<reference evidence="2 4" key="3">
    <citation type="submission" date="2019-07" db="EMBL/GenBank/DDBJ databases">
        <authorList>
            <person name="Jastrzebski P J."/>
            <person name="Paukszto L."/>
            <person name="Jastrzebski P J."/>
        </authorList>
    </citation>
    <scope>NUCLEOTIDE SEQUENCE [LARGE SCALE GENOMIC DNA]</scope>
    <source>
        <strain evidence="2 4">WMS-il1</strain>
    </source>
</reference>
<keyword evidence="4" id="KW-1185">Reference proteome</keyword>